<evidence type="ECO:0000313" key="10">
    <source>
        <dbReference type="EMBL" id="QDT02278.1"/>
    </source>
</evidence>
<dbReference type="GO" id="GO:0016779">
    <property type="term" value="F:nucleotidyltransferase activity"/>
    <property type="evidence" value="ECO:0007669"/>
    <property type="project" value="UniProtKB-ARBA"/>
</dbReference>
<dbReference type="OrthoDB" id="9788394at2"/>
<dbReference type="InterPro" id="IPR025877">
    <property type="entry name" value="MobA-like_NTP_Trfase"/>
</dbReference>
<reference evidence="10 11" key="1">
    <citation type="submission" date="2019-02" db="EMBL/GenBank/DDBJ databases">
        <title>Deep-cultivation of Planctomycetes and their phenomic and genomic characterization uncovers novel biology.</title>
        <authorList>
            <person name="Wiegand S."/>
            <person name="Jogler M."/>
            <person name="Boedeker C."/>
            <person name="Pinto D."/>
            <person name="Vollmers J."/>
            <person name="Rivas-Marin E."/>
            <person name="Kohn T."/>
            <person name="Peeters S.H."/>
            <person name="Heuer A."/>
            <person name="Rast P."/>
            <person name="Oberbeckmann S."/>
            <person name="Bunk B."/>
            <person name="Jeske O."/>
            <person name="Meyerdierks A."/>
            <person name="Storesund J.E."/>
            <person name="Kallscheuer N."/>
            <person name="Luecker S."/>
            <person name="Lage O.M."/>
            <person name="Pohl T."/>
            <person name="Merkel B.J."/>
            <person name="Hornburger P."/>
            <person name="Mueller R.-W."/>
            <person name="Bruemmer F."/>
            <person name="Labrenz M."/>
            <person name="Spormann A.M."/>
            <person name="Op den Camp H."/>
            <person name="Overmann J."/>
            <person name="Amann R."/>
            <person name="Jetten M.S.M."/>
            <person name="Mascher T."/>
            <person name="Medema M.H."/>
            <person name="Devos D.P."/>
            <person name="Kaster A.-K."/>
            <person name="Ovreas L."/>
            <person name="Rohde M."/>
            <person name="Galperin M.Y."/>
            <person name="Jogler C."/>
        </authorList>
    </citation>
    <scope>NUCLEOTIDE SEQUENCE [LARGE SCALE GENOMIC DNA]</scope>
    <source>
        <strain evidence="10 11">K22_7</strain>
    </source>
</reference>
<keyword evidence="3" id="KW-0479">Metal-binding</keyword>
<name>A0A517N5H3_9BACT</name>
<dbReference type="InterPro" id="IPR029044">
    <property type="entry name" value="Nucleotide-diphossugar_trans"/>
</dbReference>
<dbReference type="EMBL" id="CP036525">
    <property type="protein sequence ID" value="QDT02278.1"/>
    <property type="molecule type" value="Genomic_DNA"/>
</dbReference>
<keyword evidence="5" id="KW-0460">Magnesium</keyword>
<dbReference type="RefSeq" id="WP_145168021.1">
    <property type="nucleotide sequence ID" value="NZ_CP036525.1"/>
</dbReference>
<dbReference type="PANTHER" id="PTHR19136">
    <property type="entry name" value="MOLYBDENUM COFACTOR GUANYLYLTRANSFERASE"/>
    <property type="match status" value="1"/>
</dbReference>
<organism evidence="10 11">
    <name type="scientific">Rubripirellula lacrimiformis</name>
    <dbReference type="NCBI Taxonomy" id="1930273"/>
    <lineage>
        <taxon>Bacteria</taxon>
        <taxon>Pseudomonadati</taxon>
        <taxon>Planctomycetota</taxon>
        <taxon>Planctomycetia</taxon>
        <taxon>Pirellulales</taxon>
        <taxon>Pirellulaceae</taxon>
        <taxon>Rubripirellula</taxon>
    </lineage>
</organism>
<dbReference type="CDD" id="cd02503">
    <property type="entry name" value="MobA"/>
    <property type="match status" value="1"/>
</dbReference>
<keyword evidence="4" id="KW-0547">Nucleotide-binding</keyword>
<dbReference type="PANTHER" id="PTHR19136:SF81">
    <property type="entry name" value="MOLYBDENUM COFACTOR GUANYLYLTRANSFERASE"/>
    <property type="match status" value="1"/>
</dbReference>
<gene>
    <name evidence="10" type="ORF">K227x_06540</name>
</gene>
<dbReference type="Gene3D" id="3.90.550.10">
    <property type="entry name" value="Spore Coat Polysaccharide Biosynthesis Protein SpsA, Chain A"/>
    <property type="match status" value="1"/>
</dbReference>
<evidence type="ECO:0000256" key="1">
    <source>
        <dbReference type="ARBA" id="ARBA00022490"/>
    </source>
</evidence>
<dbReference type="AlphaFoldDB" id="A0A517N5H3"/>
<keyword evidence="2" id="KW-0808">Transferase</keyword>
<feature type="domain" description="MobA-like NTP transferase" evidence="9">
    <location>
        <begin position="16"/>
        <end position="183"/>
    </location>
</feature>
<proteinExistence type="predicted"/>
<evidence type="ECO:0000256" key="3">
    <source>
        <dbReference type="ARBA" id="ARBA00022723"/>
    </source>
</evidence>
<evidence type="ECO:0000256" key="7">
    <source>
        <dbReference type="ARBA" id="ARBA00023150"/>
    </source>
</evidence>
<evidence type="ECO:0000256" key="5">
    <source>
        <dbReference type="ARBA" id="ARBA00022842"/>
    </source>
</evidence>
<keyword evidence="1" id="KW-0963">Cytoplasm</keyword>
<keyword evidence="11" id="KW-1185">Reference proteome</keyword>
<dbReference type="GO" id="GO:0006777">
    <property type="term" value="P:Mo-molybdopterin cofactor biosynthetic process"/>
    <property type="evidence" value="ECO:0007669"/>
    <property type="project" value="UniProtKB-KW"/>
</dbReference>
<sequence length="212" mass="22800">MPQPQPDPPPERRLLGIVLCGGQSTRMGRDKSDLPHPSGGTYLEQAIDRLGPLCDGVAISGPHASDSQTPAEPPRDAGITRIPDPARAPDDVGGGPAVGIAASLGYALEHGFVACLFTPVDTPNLGATDLAKIKAAWTNHRQSVIAMSDRMEPLIAIYAASQRNTIAELAESEDRSLYRFLQSKRIPFTCVTLDRQKCHNINTPDEFESHGR</sequence>
<evidence type="ECO:0000256" key="4">
    <source>
        <dbReference type="ARBA" id="ARBA00022741"/>
    </source>
</evidence>
<evidence type="ECO:0000313" key="11">
    <source>
        <dbReference type="Proteomes" id="UP000318538"/>
    </source>
</evidence>
<evidence type="ECO:0000256" key="2">
    <source>
        <dbReference type="ARBA" id="ARBA00022679"/>
    </source>
</evidence>
<dbReference type="Proteomes" id="UP000318538">
    <property type="component" value="Chromosome"/>
</dbReference>
<dbReference type="InterPro" id="IPR013482">
    <property type="entry name" value="Molybde_CF_guanTrfase"/>
</dbReference>
<evidence type="ECO:0000256" key="8">
    <source>
        <dbReference type="SAM" id="MobiDB-lite"/>
    </source>
</evidence>
<dbReference type="GO" id="GO:0046872">
    <property type="term" value="F:metal ion binding"/>
    <property type="evidence" value="ECO:0007669"/>
    <property type="project" value="UniProtKB-KW"/>
</dbReference>
<dbReference type="KEGG" id="rlc:K227x_06540"/>
<keyword evidence="7" id="KW-0501">Molybdenum cofactor biosynthesis</keyword>
<keyword evidence="6" id="KW-0342">GTP-binding</keyword>
<feature type="region of interest" description="Disordered" evidence="8">
    <location>
        <begin position="57"/>
        <end position="94"/>
    </location>
</feature>
<dbReference type="SUPFAM" id="SSF53448">
    <property type="entry name" value="Nucleotide-diphospho-sugar transferases"/>
    <property type="match status" value="1"/>
</dbReference>
<evidence type="ECO:0000256" key="6">
    <source>
        <dbReference type="ARBA" id="ARBA00023134"/>
    </source>
</evidence>
<dbReference type="Pfam" id="PF12804">
    <property type="entry name" value="NTP_transf_3"/>
    <property type="match status" value="1"/>
</dbReference>
<dbReference type="GO" id="GO:0005525">
    <property type="term" value="F:GTP binding"/>
    <property type="evidence" value="ECO:0007669"/>
    <property type="project" value="UniProtKB-KW"/>
</dbReference>
<accession>A0A517N5H3</accession>
<evidence type="ECO:0000259" key="9">
    <source>
        <dbReference type="Pfam" id="PF12804"/>
    </source>
</evidence>
<protein>
    <submittedName>
        <fullName evidence="10">Molybdopterin-guanine dinucleotide biosynthesis protein MobA</fullName>
    </submittedName>
</protein>